<feature type="domain" description="BTB" evidence="1">
    <location>
        <begin position="42"/>
        <end position="89"/>
    </location>
</feature>
<sequence>MDVMAKKKEVMEPPKDKKITEASYGDFVKTYLPLYSGPQVKYFATMFNGDFREGQENTARLDLFEGVVSIRSFELLIQWMYVGQVIVAKVTPSEQVETLVEFARLADFCQVQGVEELLAERIKAVILAHPAPKNRWSEIANCRPPYTNTYSITSRAVLWASGLAQGHAVRKMLVTAAVEGFLRGIEHKHRFFKEIQEIPGSGTDVLNAVESCLKMLRVSDTRTI</sequence>
<dbReference type="Gene3D" id="3.30.710.10">
    <property type="entry name" value="Potassium Channel Kv1.1, Chain A"/>
    <property type="match status" value="1"/>
</dbReference>
<evidence type="ECO:0000313" key="3">
    <source>
        <dbReference type="Proteomes" id="UP000235786"/>
    </source>
</evidence>
<dbReference type="CDD" id="cd18186">
    <property type="entry name" value="BTB_POZ_ZBTB_KLHL-like"/>
    <property type="match status" value="1"/>
</dbReference>
<dbReference type="SUPFAM" id="SSF54695">
    <property type="entry name" value="POZ domain"/>
    <property type="match status" value="1"/>
</dbReference>
<accession>A0A2J6RMA7</accession>
<gene>
    <name evidence="2" type="ORF">L207DRAFT_596242</name>
</gene>
<dbReference type="OrthoDB" id="194443at2759"/>
<proteinExistence type="predicted"/>
<dbReference type="InterPro" id="IPR011333">
    <property type="entry name" value="SKP1/BTB/POZ_sf"/>
</dbReference>
<name>A0A2J6RMA7_HYAVF</name>
<reference evidence="2 3" key="1">
    <citation type="submission" date="2016-04" db="EMBL/GenBank/DDBJ databases">
        <title>A degradative enzymes factory behind the ericoid mycorrhizal symbiosis.</title>
        <authorList>
            <consortium name="DOE Joint Genome Institute"/>
            <person name="Martino E."/>
            <person name="Morin E."/>
            <person name="Grelet G."/>
            <person name="Kuo A."/>
            <person name="Kohler A."/>
            <person name="Daghino S."/>
            <person name="Barry K."/>
            <person name="Choi C."/>
            <person name="Cichocki N."/>
            <person name="Clum A."/>
            <person name="Copeland A."/>
            <person name="Hainaut M."/>
            <person name="Haridas S."/>
            <person name="Labutti K."/>
            <person name="Lindquist E."/>
            <person name="Lipzen A."/>
            <person name="Khouja H.-R."/>
            <person name="Murat C."/>
            <person name="Ohm R."/>
            <person name="Olson A."/>
            <person name="Spatafora J."/>
            <person name="Veneault-Fourrey C."/>
            <person name="Henrissat B."/>
            <person name="Grigoriev I."/>
            <person name="Martin F."/>
            <person name="Perotto S."/>
        </authorList>
    </citation>
    <scope>NUCLEOTIDE SEQUENCE [LARGE SCALE GENOMIC DNA]</scope>
    <source>
        <strain evidence="2 3">F</strain>
    </source>
</reference>
<dbReference type="PROSITE" id="PS50097">
    <property type="entry name" value="BTB"/>
    <property type="match status" value="1"/>
</dbReference>
<keyword evidence="3" id="KW-1185">Reference proteome</keyword>
<evidence type="ECO:0000259" key="1">
    <source>
        <dbReference type="PROSITE" id="PS50097"/>
    </source>
</evidence>
<organism evidence="2 3">
    <name type="scientific">Hyaloscypha variabilis (strain UAMH 11265 / GT02V1 / F)</name>
    <name type="common">Meliniomyces variabilis</name>
    <dbReference type="NCBI Taxonomy" id="1149755"/>
    <lineage>
        <taxon>Eukaryota</taxon>
        <taxon>Fungi</taxon>
        <taxon>Dikarya</taxon>
        <taxon>Ascomycota</taxon>
        <taxon>Pezizomycotina</taxon>
        <taxon>Leotiomycetes</taxon>
        <taxon>Helotiales</taxon>
        <taxon>Hyaloscyphaceae</taxon>
        <taxon>Hyaloscypha</taxon>
        <taxon>Hyaloscypha variabilis</taxon>
    </lineage>
</organism>
<dbReference type="Pfam" id="PF00651">
    <property type="entry name" value="BTB"/>
    <property type="match status" value="1"/>
</dbReference>
<protein>
    <recommendedName>
        <fullName evidence="1">BTB domain-containing protein</fullName>
    </recommendedName>
</protein>
<dbReference type="Proteomes" id="UP000235786">
    <property type="component" value="Unassembled WGS sequence"/>
</dbReference>
<dbReference type="EMBL" id="KZ613946">
    <property type="protein sequence ID" value="PMD39632.1"/>
    <property type="molecule type" value="Genomic_DNA"/>
</dbReference>
<dbReference type="AlphaFoldDB" id="A0A2J6RMA7"/>
<evidence type="ECO:0000313" key="2">
    <source>
        <dbReference type="EMBL" id="PMD39632.1"/>
    </source>
</evidence>
<dbReference type="InterPro" id="IPR000210">
    <property type="entry name" value="BTB/POZ_dom"/>
</dbReference>